<keyword evidence="2" id="KW-1185">Reference proteome</keyword>
<proteinExistence type="predicted"/>
<comment type="caution">
    <text evidence="1">The sequence shown here is derived from an EMBL/GenBank/DDBJ whole genome shotgun (WGS) entry which is preliminary data.</text>
</comment>
<name>A0A420VEI2_9BACI</name>
<dbReference type="RefSeq" id="WP_120669265.1">
    <property type="nucleotide sequence ID" value="NZ_AZRV01000035.1"/>
</dbReference>
<protein>
    <submittedName>
        <fullName evidence="1">Uncharacterized protein</fullName>
    </submittedName>
</protein>
<evidence type="ECO:0000313" key="2">
    <source>
        <dbReference type="Proteomes" id="UP000286235"/>
    </source>
</evidence>
<sequence length="239" mass="26935">MKIFKVTKHGVFEGVGFVTDPYPHIPIGEEGRGRRLVRFPLAARFAESLESTRIERASIIKTRQKGTLLMVEEKDPADRRALVHLAVEAGFRGGAEWTGPKQTDVPCPYQGDPNCLSVRWEKDGGQYCRECGTRLIYENFMHFHPKEGTVVDFPELDYVPGVTVLAMGWRAQGDAGRMGGHPEYLVILQPGTLLRVRRTGRLYGAPPVKYLHWDGETLQFGTYDEVFPPSYEPEEGELV</sequence>
<organism evidence="1 2">
    <name type="scientific">Caldibacillus debilis GB1</name>
    <dbReference type="NCBI Taxonomy" id="1339248"/>
    <lineage>
        <taxon>Bacteria</taxon>
        <taxon>Bacillati</taxon>
        <taxon>Bacillota</taxon>
        <taxon>Bacilli</taxon>
        <taxon>Bacillales</taxon>
        <taxon>Bacillaceae</taxon>
        <taxon>Caldibacillus</taxon>
    </lineage>
</organism>
<accession>A0A420VEI2</accession>
<evidence type="ECO:0000313" key="1">
    <source>
        <dbReference type="EMBL" id="RKO61818.1"/>
    </source>
</evidence>
<gene>
    <name evidence="1" type="ORF">Cdeb_01313</name>
</gene>
<dbReference type="EMBL" id="AZRV01000035">
    <property type="protein sequence ID" value="RKO61818.1"/>
    <property type="molecule type" value="Genomic_DNA"/>
</dbReference>
<dbReference type="AlphaFoldDB" id="A0A420VEI2"/>
<reference evidence="1 2" key="1">
    <citation type="submission" date="2013-12" db="EMBL/GenBank/DDBJ databases">
        <title>Genome and proteome characterization of Caldibacillus debilis GB1 derived from a cellulolytic aero-tolerant co-culture.</title>
        <authorList>
            <person name="Wushke S.T."/>
            <person name="Zhang X."/>
            <person name="Fristensky B."/>
            <person name="Wilkins J.A."/>
            <person name="Levin D.B."/>
            <person name="Sparling R."/>
        </authorList>
    </citation>
    <scope>NUCLEOTIDE SEQUENCE [LARGE SCALE GENOMIC DNA]</scope>
    <source>
        <strain evidence="1 2">GB1</strain>
    </source>
</reference>
<dbReference type="Proteomes" id="UP000286235">
    <property type="component" value="Unassembled WGS sequence"/>
</dbReference>